<name>A0A518E3C5_9BACT</name>
<accession>A0A518E3C5</accession>
<evidence type="ECO:0000313" key="2">
    <source>
        <dbReference type="Proteomes" id="UP000317648"/>
    </source>
</evidence>
<organism evidence="1 2">
    <name type="scientific">Lignipirellula cremea</name>
    <dbReference type="NCBI Taxonomy" id="2528010"/>
    <lineage>
        <taxon>Bacteria</taxon>
        <taxon>Pseudomonadati</taxon>
        <taxon>Planctomycetota</taxon>
        <taxon>Planctomycetia</taxon>
        <taxon>Pirellulales</taxon>
        <taxon>Pirellulaceae</taxon>
        <taxon>Lignipirellula</taxon>
    </lineage>
</organism>
<keyword evidence="2" id="KW-1185">Reference proteome</keyword>
<evidence type="ECO:0000313" key="1">
    <source>
        <dbReference type="EMBL" id="QDU98591.1"/>
    </source>
</evidence>
<protein>
    <submittedName>
        <fullName evidence="1">Uncharacterized protein</fullName>
    </submittedName>
</protein>
<proteinExistence type="predicted"/>
<dbReference type="KEGG" id="lcre:Pla8534_64620"/>
<sequence>MGKKAAIQICLRSSPKSGMLARMTDDPHIPQRAELEERYQAKIITYEKGGVHLPGGMCRCCGCGPNVEPDYQSEPWYIYKANLCDTDGVFYSMLCQECLEEVRQEYNLRPKTTRDEMAKEIGDLLGDDIDGAQSMMDDFEGFDFD</sequence>
<reference evidence="1 2" key="1">
    <citation type="submission" date="2019-02" db="EMBL/GenBank/DDBJ databases">
        <title>Deep-cultivation of Planctomycetes and their phenomic and genomic characterization uncovers novel biology.</title>
        <authorList>
            <person name="Wiegand S."/>
            <person name="Jogler M."/>
            <person name="Boedeker C."/>
            <person name="Pinto D."/>
            <person name="Vollmers J."/>
            <person name="Rivas-Marin E."/>
            <person name="Kohn T."/>
            <person name="Peeters S.H."/>
            <person name="Heuer A."/>
            <person name="Rast P."/>
            <person name="Oberbeckmann S."/>
            <person name="Bunk B."/>
            <person name="Jeske O."/>
            <person name="Meyerdierks A."/>
            <person name="Storesund J.E."/>
            <person name="Kallscheuer N."/>
            <person name="Luecker S."/>
            <person name="Lage O.M."/>
            <person name="Pohl T."/>
            <person name="Merkel B.J."/>
            <person name="Hornburger P."/>
            <person name="Mueller R.-W."/>
            <person name="Bruemmer F."/>
            <person name="Labrenz M."/>
            <person name="Spormann A.M."/>
            <person name="Op den Camp H."/>
            <person name="Overmann J."/>
            <person name="Amann R."/>
            <person name="Jetten M.S.M."/>
            <person name="Mascher T."/>
            <person name="Medema M.H."/>
            <person name="Devos D.P."/>
            <person name="Kaster A.-K."/>
            <person name="Ovreas L."/>
            <person name="Rohde M."/>
            <person name="Galperin M.Y."/>
            <person name="Jogler C."/>
        </authorList>
    </citation>
    <scope>NUCLEOTIDE SEQUENCE [LARGE SCALE GENOMIC DNA]</scope>
    <source>
        <strain evidence="1 2">Pla85_3_4</strain>
    </source>
</reference>
<dbReference type="AlphaFoldDB" id="A0A518E3C5"/>
<gene>
    <name evidence="1" type="ORF">Pla8534_64620</name>
</gene>
<dbReference type="EMBL" id="CP036433">
    <property type="protein sequence ID" value="QDU98591.1"/>
    <property type="molecule type" value="Genomic_DNA"/>
</dbReference>
<dbReference type="Proteomes" id="UP000317648">
    <property type="component" value="Chromosome"/>
</dbReference>